<comment type="cofactor">
    <cofactor evidence="6">
        <name>[2Fe-2S] cluster</name>
        <dbReference type="ChEBI" id="CHEBI:190135"/>
    </cofactor>
</comment>
<evidence type="ECO:0000256" key="7">
    <source>
        <dbReference type="PIRSR" id="PIRSR000216-1"/>
    </source>
</evidence>
<accession>A0A5C1QMJ6</accession>
<gene>
    <name evidence="8" type="ORF">EXM22_15340</name>
</gene>
<keyword evidence="5 7" id="KW-0411">Iron-sulfur</keyword>
<dbReference type="RefSeq" id="WP_149487358.1">
    <property type="nucleotide sequence ID" value="NZ_CP036150.1"/>
</dbReference>
<evidence type="ECO:0000256" key="5">
    <source>
        <dbReference type="ARBA" id="ARBA00023014"/>
    </source>
</evidence>
<keyword evidence="9" id="KW-1185">Reference proteome</keyword>
<evidence type="ECO:0000256" key="4">
    <source>
        <dbReference type="ARBA" id="ARBA00023004"/>
    </source>
</evidence>
<dbReference type="InterPro" id="IPR036249">
    <property type="entry name" value="Thioredoxin-like_sf"/>
</dbReference>
<evidence type="ECO:0000313" key="9">
    <source>
        <dbReference type="Proteomes" id="UP000324209"/>
    </source>
</evidence>
<keyword evidence="2 7" id="KW-0001">2Fe-2S</keyword>
<keyword evidence="4 7" id="KW-0408">Iron</keyword>
<dbReference type="Proteomes" id="UP000324209">
    <property type="component" value="Chromosome"/>
</dbReference>
<dbReference type="CDD" id="cd03064">
    <property type="entry name" value="TRX_Fd_NuoE"/>
    <property type="match status" value="1"/>
</dbReference>
<feature type="binding site" evidence="7">
    <location>
        <position position="129"/>
    </location>
    <ligand>
        <name>[2Fe-2S] cluster</name>
        <dbReference type="ChEBI" id="CHEBI:190135"/>
    </ligand>
</feature>
<proteinExistence type="inferred from homology"/>
<dbReference type="GO" id="GO:0046872">
    <property type="term" value="F:metal ion binding"/>
    <property type="evidence" value="ECO:0007669"/>
    <property type="project" value="UniProtKB-KW"/>
</dbReference>
<feature type="binding site" evidence="7">
    <location>
        <position position="89"/>
    </location>
    <ligand>
        <name>[2Fe-2S] cluster</name>
        <dbReference type="ChEBI" id="CHEBI:190135"/>
    </ligand>
</feature>
<sequence length="158" mass="17583">MPVEAEELKMTESLISFINEWKEKPGNLIMVLHRVQEEYGYIPRNIAFELGKMLDVPLAKIYGVVTFYHYFKLEKPGKHTVSVCMGTACYLKGGQDLVSELEQLLGVGCGGTTEDKQFSLQAVRCIGCCGLAPVLTIGQEVFGKLTTEMLPEVISKFK</sequence>
<dbReference type="InterPro" id="IPR028431">
    <property type="entry name" value="NADP_DH_HndA-like"/>
</dbReference>
<evidence type="ECO:0000256" key="6">
    <source>
        <dbReference type="ARBA" id="ARBA00034078"/>
    </source>
</evidence>
<protein>
    <submittedName>
        <fullName evidence="8">NAD(P)H-dependent oxidoreductase subunit E</fullName>
    </submittedName>
</protein>
<feature type="binding site" evidence="7">
    <location>
        <position position="125"/>
    </location>
    <ligand>
        <name>[2Fe-2S] cluster</name>
        <dbReference type="ChEBI" id="CHEBI:190135"/>
    </ligand>
</feature>
<dbReference type="SUPFAM" id="SSF52833">
    <property type="entry name" value="Thioredoxin-like"/>
    <property type="match status" value="1"/>
</dbReference>
<dbReference type="OrthoDB" id="9807941at2"/>
<feature type="binding site" evidence="7">
    <location>
        <position position="84"/>
    </location>
    <ligand>
        <name>[2Fe-2S] cluster</name>
        <dbReference type="ChEBI" id="CHEBI:190135"/>
    </ligand>
</feature>
<comment type="similarity">
    <text evidence="1">Belongs to the complex I 24 kDa subunit family.</text>
</comment>
<evidence type="ECO:0000313" key="8">
    <source>
        <dbReference type="EMBL" id="QEN09283.1"/>
    </source>
</evidence>
<dbReference type="AlphaFoldDB" id="A0A5C1QMJ6"/>
<dbReference type="InterPro" id="IPR042128">
    <property type="entry name" value="NuoE_dom"/>
</dbReference>
<evidence type="ECO:0000256" key="1">
    <source>
        <dbReference type="ARBA" id="ARBA00010643"/>
    </source>
</evidence>
<dbReference type="Gene3D" id="3.40.30.10">
    <property type="entry name" value="Glutaredoxin"/>
    <property type="match status" value="1"/>
</dbReference>
<dbReference type="InterPro" id="IPR002023">
    <property type="entry name" value="NuoE-like"/>
</dbReference>
<dbReference type="Gene3D" id="1.10.10.1590">
    <property type="entry name" value="NADH-quinone oxidoreductase subunit E"/>
    <property type="match status" value="1"/>
</dbReference>
<keyword evidence="3 7" id="KW-0479">Metal-binding</keyword>
<dbReference type="PANTHER" id="PTHR43342:SF2">
    <property type="entry name" value="POTENTIAL NAD-REDUCING HYDROGENASE SUBUNIT"/>
    <property type="match status" value="1"/>
</dbReference>
<name>A0A5C1QMJ6_9SPIO</name>
<reference evidence="8 9" key="1">
    <citation type="submission" date="2019-02" db="EMBL/GenBank/DDBJ databases">
        <title>Complete Genome Sequence and Methylome Analysis of free living Spirochaetas.</title>
        <authorList>
            <person name="Fomenkov A."/>
            <person name="Dubinina G."/>
            <person name="Leshcheva N."/>
            <person name="Mikheeva N."/>
            <person name="Grabovich M."/>
            <person name="Vincze T."/>
            <person name="Roberts R.J."/>
        </authorList>
    </citation>
    <scope>NUCLEOTIDE SEQUENCE [LARGE SCALE GENOMIC DNA]</scope>
    <source>
        <strain evidence="8 9">K2</strain>
    </source>
</reference>
<dbReference type="InterPro" id="IPR041921">
    <property type="entry name" value="NuoE_N"/>
</dbReference>
<comment type="cofactor">
    <cofactor evidence="7">
        <name>[2Fe-2S] cluster</name>
        <dbReference type="ChEBI" id="CHEBI:190135"/>
    </cofactor>
    <text evidence="7">Binds 1 [2Fe-2S] cluster.</text>
</comment>
<dbReference type="GO" id="GO:0051537">
    <property type="term" value="F:2 iron, 2 sulfur cluster binding"/>
    <property type="evidence" value="ECO:0007669"/>
    <property type="project" value="UniProtKB-KW"/>
</dbReference>
<dbReference type="PIRSF" id="PIRSF000216">
    <property type="entry name" value="NADH_DH_24kDa"/>
    <property type="match status" value="1"/>
</dbReference>
<organism evidence="8 9">
    <name type="scientific">Oceanispirochaeta crateris</name>
    <dbReference type="NCBI Taxonomy" id="2518645"/>
    <lineage>
        <taxon>Bacteria</taxon>
        <taxon>Pseudomonadati</taxon>
        <taxon>Spirochaetota</taxon>
        <taxon>Spirochaetia</taxon>
        <taxon>Spirochaetales</taxon>
        <taxon>Spirochaetaceae</taxon>
        <taxon>Oceanispirochaeta</taxon>
    </lineage>
</organism>
<dbReference type="PANTHER" id="PTHR43342">
    <property type="entry name" value="NADH-QUINONE OXIDOREDUCTASE, E SUBUNIT"/>
    <property type="match status" value="1"/>
</dbReference>
<dbReference type="GO" id="GO:0016491">
    <property type="term" value="F:oxidoreductase activity"/>
    <property type="evidence" value="ECO:0007669"/>
    <property type="project" value="InterPro"/>
</dbReference>
<dbReference type="EMBL" id="CP036150">
    <property type="protein sequence ID" value="QEN09283.1"/>
    <property type="molecule type" value="Genomic_DNA"/>
</dbReference>
<dbReference type="Pfam" id="PF01257">
    <property type="entry name" value="2Fe-2S_thioredx"/>
    <property type="match status" value="1"/>
</dbReference>
<dbReference type="KEGG" id="ock:EXM22_15340"/>
<evidence type="ECO:0000256" key="2">
    <source>
        <dbReference type="ARBA" id="ARBA00022714"/>
    </source>
</evidence>
<evidence type="ECO:0000256" key="3">
    <source>
        <dbReference type="ARBA" id="ARBA00022723"/>
    </source>
</evidence>